<feature type="compositionally biased region" description="Polar residues" evidence="1">
    <location>
        <begin position="11"/>
        <end position="22"/>
    </location>
</feature>
<organism evidence="2 3">
    <name type="scientific">Oryzias melastigma</name>
    <name type="common">Marine medaka</name>
    <dbReference type="NCBI Taxonomy" id="30732"/>
    <lineage>
        <taxon>Eukaryota</taxon>
        <taxon>Metazoa</taxon>
        <taxon>Chordata</taxon>
        <taxon>Craniata</taxon>
        <taxon>Vertebrata</taxon>
        <taxon>Euteleostomi</taxon>
        <taxon>Actinopterygii</taxon>
        <taxon>Neopterygii</taxon>
        <taxon>Teleostei</taxon>
        <taxon>Neoteleostei</taxon>
        <taxon>Acanthomorphata</taxon>
        <taxon>Ovalentaria</taxon>
        <taxon>Atherinomorphae</taxon>
        <taxon>Beloniformes</taxon>
        <taxon>Adrianichthyidae</taxon>
        <taxon>Oryziinae</taxon>
        <taxon>Oryzias</taxon>
    </lineage>
</organism>
<dbReference type="EMBL" id="WKFB01000111">
    <property type="protein sequence ID" value="KAF6735314.1"/>
    <property type="molecule type" value="Genomic_DNA"/>
</dbReference>
<feature type="compositionally biased region" description="Gly residues" evidence="1">
    <location>
        <begin position="137"/>
        <end position="149"/>
    </location>
</feature>
<sequence length="149" mass="16512">MEPSRMDKSTQKSPNGEQRSILPQQRHYREFLLIQQSCRRMEESEIQPVNIGRAPSWSDGALQPQLGGHVAVYGNVLRQHVCSFCSVRESLHARSRTNKSPRRVLGRLFAAPSSPKLHFPSSAAPRAMRSRASGHRGAAGGGRGLMLEV</sequence>
<feature type="region of interest" description="Disordered" evidence="1">
    <location>
        <begin position="116"/>
        <end position="149"/>
    </location>
</feature>
<reference evidence="2" key="1">
    <citation type="journal article" name="BMC Genomics">
        <title>Long-read sequencing and de novo genome assembly of marine medaka (Oryzias melastigma).</title>
        <authorList>
            <person name="Liang P."/>
            <person name="Saqib H.S.A."/>
            <person name="Ni X."/>
            <person name="Shen Y."/>
        </authorList>
    </citation>
    <scope>NUCLEOTIDE SEQUENCE</scope>
    <source>
        <strain evidence="2">Bigg-433</strain>
    </source>
</reference>
<feature type="region of interest" description="Disordered" evidence="1">
    <location>
        <begin position="1"/>
        <end position="22"/>
    </location>
</feature>
<dbReference type="AlphaFoldDB" id="A0A834FJI1"/>
<dbReference type="Proteomes" id="UP000646548">
    <property type="component" value="Unassembled WGS sequence"/>
</dbReference>
<accession>A0A834FJI1</accession>
<gene>
    <name evidence="2" type="ORF">FQA47_014241</name>
</gene>
<evidence type="ECO:0000256" key="1">
    <source>
        <dbReference type="SAM" id="MobiDB-lite"/>
    </source>
</evidence>
<protein>
    <submittedName>
        <fullName evidence="2">Uncharacterized protein</fullName>
    </submittedName>
</protein>
<evidence type="ECO:0000313" key="3">
    <source>
        <dbReference type="Proteomes" id="UP000646548"/>
    </source>
</evidence>
<name>A0A834FJI1_ORYME</name>
<feature type="compositionally biased region" description="Basic and acidic residues" evidence="1">
    <location>
        <begin position="1"/>
        <end position="10"/>
    </location>
</feature>
<comment type="caution">
    <text evidence="2">The sequence shown here is derived from an EMBL/GenBank/DDBJ whole genome shotgun (WGS) entry which is preliminary data.</text>
</comment>
<proteinExistence type="predicted"/>
<evidence type="ECO:0000313" key="2">
    <source>
        <dbReference type="EMBL" id="KAF6735314.1"/>
    </source>
</evidence>